<name>A0A6M5YRD5_9BACT</name>
<protein>
    <submittedName>
        <fullName evidence="2">Uncharacterized protein</fullName>
    </submittedName>
</protein>
<organism evidence="2 3">
    <name type="scientific">Frigoriglobus tundricola</name>
    <dbReference type="NCBI Taxonomy" id="2774151"/>
    <lineage>
        <taxon>Bacteria</taxon>
        <taxon>Pseudomonadati</taxon>
        <taxon>Planctomycetota</taxon>
        <taxon>Planctomycetia</taxon>
        <taxon>Gemmatales</taxon>
        <taxon>Gemmataceae</taxon>
        <taxon>Frigoriglobus</taxon>
    </lineage>
</organism>
<sequence>MLYRLSVILSLTFVFICGCGDSKPTQSPPAPNVEQGPDSGDKGKQGPDAGTKGRIGKPVPKTPTPLPPPPK</sequence>
<dbReference type="KEGG" id="ftj:FTUN_3407"/>
<accession>A0A6M5YRD5</accession>
<proteinExistence type="predicted"/>
<feature type="region of interest" description="Disordered" evidence="1">
    <location>
        <begin position="20"/>
        <end position="71"/>
    </location>
</feature>
<dbReference type="EMBL" id="CP053452">
    <property type="protein sequence ID" value="QJW95853.1"/>
    <property type="molecule type" value="Genomic_DNA"/>
</dbReference>
<keyword evidence="3" id="KW-1185">Reference proteome</keyword>
<gene>
    <name evidence="2" type="ORF">FTUN_3407</name>
</gene>
<reference evidence="3" key="1">
    <citation type="submission" date="2020-05" db="EMBL/GenBank/DDBJ databases">
        <title>Frigoriglobus tundricola gen. nov., sp. nov., a psychrotolerant cellulolytic planctomycete of the family Gemmataceae with two divergent copies of 16S rRNA gene.</title>
        <authorList>
            <person name="Kulichevskaya I.S."/>
            <person name="Ivanova A.A."/>
            <person name="Naumoff D.G."/>
            <person name="Beletsky A.V."/>
            <person name="Rijpstra W.I.C."/>
            <person name="Sinninghe Damste J.S."/>
            <person name="Mardanov A.V."/>
            <person name="Ravin N.V."/>
            <person name="Dedysh S.N."/>
        </authorList>
    </citation>
    <scope>NUCLEOTIDE SEQUENCE [LARGE SCALE GENOMIC DNA]</scope>
    <source>
        <strain evidence="3">PL17</strain>
    </source>
</reference>
<dbReference type="AlphaFoldDB" id="A0A6M5YRD5"/>
<dbReference type="PROSITE" id="PS51257">
    <property type="entry name" value="PROKAR_LIPOPROTEIN"/>
    <property type="match status" value="1"/>
</dbReference>
<evidence type="ECO:0000313" key="2">
    <source>
        <dbReference type="EMBL" id="QJW95853.1"/>
    </source>
</evidence>
<dbReference type="Proteomes" id="UP000503447">
    <property type="component" value="Chromosome"/>
</dbReference>
<feature type="compositionally biased region" description="Pro residues" evidence="1">
    <location>
        <begin position="60"/>
        <end position="71"/>
    </location>
</feature>
<evidence type="ECO:0000313" key="3">
    <source>
        <dbReference type="Proteomes" id="UP000503447"/>
    </source>
</evidence>
<evidence type="ECO:0000256" key="1">
    <source>
        <dbReference type="SAM" id="MobiDB-lite"/>
    </source>
</evidence>